<dbReference type="InterPro" id="IPR001279">
    <property type="entry name" value="Metallo-B-lactamas"/>
</dbReference>
<accession>A0A061AB65</accession>
<dbReference type="PANTHER" id="PTHR30619">
    <property type="entry name" value="DNA INTERNALIZATION/COMPETENCE PROTEIN COMEC/REC2"/>
    <property type="match status" value="1"/>
</dbReference>
<proteinExistence type="predicted"/>
<dbReference type="AlphaFoldDB" id="A0A061AB65"/>
<name>A0A061AB65_9MOLU</name>
<dbReference type="SUPFAM" id="SSF56281">
    <property type="entry name" value="Metallo-hydrolase/oxidoreductase"/>
    <property type="match status" value="1"/>
</dbReference>
<keyword evidence="4" id="KW-1185">Reference proteome</keyword>
<evidence type="ECO:0000313" key="4">
    <source>
        <dbReference type="Proteomes" id="UP000032434"/>
    </source>
</evidence>
<feature type="transmembrane region" description="Helical" evidence="1">
    <location>
        <begin position="199"/>
        <end position="222"/>
    </location>
</feature>
<keyword evidence="1" id="KW-0812">Transmembrane</keyword>
<feature type="domain" description="Metallo-beta-lactamase" evidence="2">
    <location>
        <begin position="421"/>
        <end position="598"/>
    </location>
</feature>
<dbReference type="HOGENOM" id="CLU_451028_0_0_14"/>
<evidence type="ECO:0000259" key="2">
    <source>
        <dbReference type="SMART" id="SM00849"/>
    </source>
</evidence>
<keyword evidence="1" id="KW-1133">Transmembrane helix</keyword>
<dbReference type="Proteomes" id="UP000032434">
    <property type="component" value="Chromosome 1"/>
</dbReference>
<dbReference type="SMART" id="SM00849">
    <property type="entry name" value="Lactamase_B"/>
    <property type="match status" value="1"/>
</dbReference>
<feature type="transmembrane region" description="Helical" evidence="1">
    <location>
        <begin position="164"/>
        <end position="187"/>
    </location>
</feature>
<dbReference type="PANTHER" id="PTHR30619:SF7">
    <property type="entry name" value="BETA-LACTAMASE DOMAIN PROTEIN"/>
    <property type="match status" value="1"/>
</dbReference>
<sequence>MIGFILCMHFWYYLIPYLIIMYFVRRKLKWIDFVVIGIYLLLFITGLPNASHVSGKLLITYKEQKDEYYQYEVRDLFHQYTINLNENLLIGDIINIDAKIEKYRKLTNFRGFDSYSYYLSKGIDGRLVNFQYEKKNSLSFLHWLNQDNVWIDFFKDIPFIDDEIYGYLFSFSSLHLSVILIGVQKTFYYLDLKDSKKDLILTCLLSICYLIGQSVLILRLLLTSLIRFMLHKLEWDIDRMNVEITVFILILCINPYVIYNHTFLLLYIIIFLNLFKSIQSFITNQLMFILIFIPFLLLWNGKIDVLLLLFMPIIYGMLKYTFVPSLFIYFLFPMIKLSTYMQESIVRILEFVKTYDLSIFIPRFTNEWMVLYILIMILLYASKSLRTYFVNLMLSLGILICFIVIQYTTINDSVYFIDVGQGDGAVIIKNNYVIVVDAFDGVSDYLYYMGIDRIDYLILTHHDLDHIKEADSLIETFKVDVLVLSGYQDYPVNHPNILRINQMNLPTIESIELKFLGPVKNYNNANANSIVFQINVQQEIYLFTGDIDKSVELDLINIYGHKLKSDIIKVPHHGSNTSSGELFLSYVNPRLAIISVGIKNRYNQPHPEIVELYQSFGIQIHLTSLDGAFYIEGEQSKKFSPY</sequence>
<feature type="transmembrane region" description="Helical" evidence="1">
    <location>
        <begin position="242"/>
        <end position="275"/>
    </location>
</feature>
<dbReference type="FunCoup" id="A0A061AB65">
    <property type="interactions" value="106"/>
</dbReference>
<dbReference type="Gene3D" id="3.60.15.10">
    <property type="entry name" value="Ribonuclease Z/Hydroxyacylglutathione hydrolase-like"/>
    <property type="match status" value="1"/>
</dbReference>
<dbReference type="Pfam" id="PF00753">
    <property type="entry name" value="Lactamase_B"/>
    <property type="match status" value="1"/>
</dbReference>
<evidence type="ECO:0000313" key="3">
    <source>
        <dbReference type="EMBL" id="CDR31093.1"/>
    </source>
</evidence>
<organism evidence="3 4">
    <name type="scientific">Acholeplasma oculi</name>
    <dbReference type="NCBI Taxonomy" id="35623"/>
    <lineage>
        <taxon>Bacteria</taxon>
        <taxon>Bacillati</taxon>
        <taxon>Mycoplasmatota</taxon>
        <taxon>Mollicutes</taxon>
        <taxon>Acholeplasmatales</taxon>
        <taxon>Acholeplasmataceae</taxon>
        <taxon>Acholeplasma</taxon>
    </lineage>
</organism>
<dbReference type="InParanoid" id="A0A061AB65"/>
<feature type="transmembrane region" description="Helical" evidence="1">
    <location>
        <begin position="306"/>
        <end position="332"/>
    </location>
</feature>
<dbReference type="InterPro" id="IPR052159">
    <property type="entry name" value="Competence_DNA_uptake"/>
</dbReference>
<feature type="transmembrane region" description="Helical" evidence="1">
    <location>
        <begin position="5"/>
        <end position="24"/>
    </location>
</feature>
<dbReference type="PATRIC" id="fig|35623.3.peg.1020"/>
<dbReference type="EMBL" id="LK028559">
    <property type="protein sequence ID" value="CDR31093.1"/>
    <property type="molecule type" value="Genomic_DNA"/>
</dbReference>
<feature type="transmembrane region" description="Helical" evidence="1">
    <location>
        <begin position="388"/>
        <end position="407"/>
    </location>
</feature>
<feature type="transmembrane region" description="Helical" evidence="1">
    <location>
        <begin position="360"/>
        <end position="381"/>
    </location>
</feature>
<dbReference type="InterPro" id="IPR036866">
    <property type="entry name" value="RibonucZ/Hydroxyglut_hydro"/>
</dbReference>
<keyword evidence="1" id="KW-0472">Membrane</keyword>
<feature type="transmembrane region" description="Helical" evidence="1">
    <location>
        <begin position="281"/>
        <end position="299"/>
    </location>
</feature>
<dbReference type="KEGG" id="aoc:Aocu_10200"/>
<gene>
    <name evidence="3" type="ORF">Aocu_10200</name>
</gene>
<protein>
    <submittedName>
        <fullName evidence="3">Beta-lactamase-like protein</fullName>
    </submittedName>
</protein>
<dbReference type="CDD" id="cd07731">
    <property type="entry name" value="ComA-like_MBL-fold"/>
    <property type="match status" value="1"/>
</dbReference>
<dbReference type="InterPro" id="IPR035681">
    <property type="entry name" value="ComA-like_MBL"/>
</dbReference>
<dbReference type="STRING" id="35623.Aocu_10200"/>
<reference evidence="4" key="1">
    <citation type="submission" date="2014-05" db="EMBL/GenBank/DDBJ databases">
        <authorList>
            <person name="Kube M."/>
        </authorList>
    </citation>
    <scope>NUCLEOTIDE SEQUENCE [LARGE SCALE GENOMIC DNA]</scope>
</reference>
<evidence type="ECO:0000256" key="1">
    <source>
        <dbReference type="SAM" id="Phobius"/>
    </source>
</evidence>
<feature type="transmembrane region" description="Helical" evidence="1">
    <location>
        <begin position="30"/>
        <end position="47"/>
    </location>
</feature>